<dbReference type="Proteomes" id="UP000015103">
    <property type="component" value="Unassembled WGS sequence"/>
</dbReference>
<feature type="region of interest" description="Disordered" evidence="1">
    <location>
        <begin position="316"/>
        <end position="345"/>
    </location>
</feature>
<sequence length="345" mass="38343">MGVLYSKISRLQLDDKVQENSLQGKEEIKVTTDGTIQKTPRTSRLKYLEDPRSASAGIKRTPIVVVREASPKPDAESTPVRPLPYLETNLDSSLYTIRTSTPVSSASPMQEMLQPSPVLLRAESLDTSINQLSVSQQDDVLSVASDEENSTEELFNNERMLFDSVEQESFEEGNENKIETYEIDKKEEIDTPEILFLSQDLDGTDNEVEEILSDEKNSTTADNSLEREFSEIESCLFSPVNPSVADPNVIKSVPHLRQDNHLFKTKTGRTPLGTVSSNPCSPMQSSNFIANKDADVAKPWRGLTEERVNRGLLDIENTPPLPNLPPPDIIQSAPGKLLLSTRTRA</sequence>
<evidence type="ECO:0000313" key="3">
    <source>
        <dbReference type="Proteomes" id="UP000015103"/>
    </source>
</evidence>
<organism evidence="2 3">
    <name type="scientific">Rhodnius prolixus</name>
    <name type="common">Triatomid bug</name>
    <dbReference type="NCBI Taxonomy" id="13249"/>
    <lineage>
        <taxon>Eukaryota</taxon>
        <taxon>Metazoa</taxon>
        <taxon>Ecdysozoa</taxon>
        <taxon>Arthropoda</taxon>
        <taxon>Hexapoda</taxon>
        <taxon>Insecta</taxon>
        <taxon>Pterygota</taxon>
        <taxon>Neoptera</taxon>
        <taxon>Paraneoptera</taxon>
        <taxon>Hemiptera</taxon>
        <taxon>Heteroptera</taxon>
        <taxon>Panheteroptera</taxon>
        <taxon>Cimicomorpha</taxon>
        <taxon>Reduviidae</taxon>
        <taxon>Triatominae</taxon>
        <taxon>Rhodnius</taxon>
    </lineage>
</organism>
<dbReference type="AlphaFoldDB" id="T1I6Z5"/>
<dbReference type="EnsemblMetazoa" id="RPRC012067-RA">
    <property type="protein sequence ID" value="RPRC012067-PA"/>
    <property type="gene ID" value="RPRC012067"/>
</dbReference>
<accession>T1I6Z5</accession>
<dbReference type="InParanoid" id="T1I6Z5"/>
<feature type="compositionally biased region" description="Pro residues" evidence="1">
    <location>
        <begin position="319"/>
        <end position="328"/>
    </location>
</feature>
<proteinExistence type="predicted"/>
<dbReference type="HOGENOM" id="CLU_805563_0_0_1"/>
<evidence type="ECO:0000313" key="2">
    <source>
        <dbReference type="EnsemblMetazoa" id="RPRC012067-PA"/>
    </source>
</evidence>
<name>T1I6Z5_RHOPR</name>
<reference evidence="2" key="1">
    <citation type="submission" date="2015-05" db="UniProtKB">
        <authorList>
            <consortium name="EnsemblMetazoa"/>
        </authorList>
    </citation>
    <scope>IDENTIFICATION</scope>
</reference>
<protein>
    <submittedName>
        <fullName evidence="2">Uncharacterized protein</fullName>
    </submittedName>
</protein>
<keyword evidence="3" id="KW-1185">Reference proteome</keyword>
<evidence type="ECO:0000256" key="1">
    <source>
        <dbReference type="SAM" id="MobiDB-lite"/>
    </source>
</evidence>
<feature type="compositionally biased region" description="Polar residues" evidence="1">
    <location>
        <begin position="32"/>
        <end position="42"/>
    </location>
</feature>
<dbReference type="VEuPathDB" id="VectorBase:RPRC012067"/>
<feature type="region of interest" description="Disordered" evidence="1">
    <location>
        <begin position="32"/>
        <end position="52"/>
    </location>
</feature>
<dbReference type="EMBL" id="ACPB03000871">
    <property type="status" value="NOT_ANNOTATED_CDS"/>
    <property type="molecule type" value="Genomic_DNA"/>
</dbReference>